<dbReference type="InterPro" id="IPR016024">
    <property type="entry name" value="ARM-type_fold"/>
</dbReference>
<protein>
    <submittedName>
        <fullName evidence="4">Armadillo/beta-catenin repeat protein</fullName>
    </submittedName>
</protein>
<organism evidence="4 5">
    <name type="scientific">Tetrahymena thermophila (strain SB210)</name>
    <dbReference type="NCBI Taxonomy" id="312017"/>
    <lineage>
        <taxon>Eukaryota</taxon>
        <taxon>Sar</taxon>
        <taxon>Alveolata</taxon>
        <taxon>Ciliophora</taxon>
        <taxon>Intramacronucleata</taxon>
        <taxon>Oligohymenophorea</taxon>
        <taxon>Hymenostomatida</taxon>
        <taxon>Tetrahymenina</taxon>
        <taxon>Tetrahymenidae</taxon>
        <taxon>Tetrahymena</taxon>
    </lineage>
</organism>
<proteinExistence type="inferred from homology"/>
<dbReference type="GeneID" id="7833072"/>
<evidence type="ECO:0000313" key="4">
    <source>
        <dbReference type="EMBL" id="EAR84099.1"/>
    </source>
</evidence>
<dbReference type="eggNOG" id="KOG0166">
    <property type="taxonomic scope" value="Eukaryota"/>
</dbReference>
<dbReference type="OMA" id="KLAPCYQ"/>
<name>I7LZK4_TETTS</name>
<keyword evidence="3" id="KW-0653">Protein transport</keyword>
<dbReference type="InterPro" id="IPR011989">
    <property type="entry name" value="ARM-like"/>
</dbReference>
<sequence length="463" mass="53475">MDKVPCDPSLLENYKNEIMNSEIDTETKRRIICQTKIWTSLNENPPIQLILESDIIQALLLYSEDELCDPKMLFDIVWIFGNICSCSSDEVKYMLTLGVDDFFIENLENQITQIVELAMWGLGNIAGDNPKSRDVLLFKEIVPKLVKILNSVDQKKNLKESFFQTFCWLVSQLVRGKPSAQPQHISDILPIFRELLFLNKRYLYPDILWGLSYVTDEDETVANIISDSPIFDKLTELIDLSFGFTINHPSIRIIANLASSSENITDKLINSGLIQQLIIHFLEYNPEYTIIRKEVCWCLSNIAAGTLQQAKSLIVMGEMTEKLKRLLRYKKDPEVQKETMWIITNLSNHQDSDIFKYLLDNDIFAVFTSEINSGDKKMIELFLQNTTQVIKFLNKISKDTFSAQELEKLVLLLHYIETTIQNIKPMIVTGQIRQQCKDIKDSIQKINKKFNLPQNLEQKVAQN</sequence>
<dbReference type="KEGG" id="tet:TTHERM_00756470"/>
<dbReference type="SMART" id="SM00185">
    <property type="entry name" value="ARM"/>
    <property type="match status" value="5"/>
</dbReference>
<keyword evidence="2" id="KW-0813">Transport</keyword>
<comment type="similarity">
    <text evidence="1">Belongs to the importin alpha family.</text>
</comment>
<dbReference type="PANTHER" id="PTHR23316">
    <property type="entry name" value="IMPORTIN ALPHA"/>
    <property type="match status" value="1"/>
</dbReference>
<dbReference type="InterPro" id="IPR000225">
    <property type="entry name" value="Armadillo"/>
</dbReference>
<evidence type="ECO:0000313" key="5">
    <source>
        <dbReference type="Proteomes" id="UP000009168"/>
    </source>
</evidence>
<dbReference type="RefSeq" id="XP_001031762.1">
    <property type="nucleotide sequence ID" value="XM_001031762.1"/>
</dbReference>
<evidence type="ECO:0000256" key="2">
    <source>
        <dbReference type="ARBA" id="ARBA00022448"/>
    </source>
</evidence>
<dbReference type="OrthoDB" id="29145at2759"/>
<reference evidence="5" key="1">
    <citation type="journal article" date="2006" name="PLoS Biol.">
        <title>Macronuclear genome sequence of the ciliate Tetrahymena thermophila, a model eukaryote.</title>
        <authorList>
            <person name="Eisen J.A."/>
            <person name="Coyne R.S."/>
            <person name="Wu M."/>
            <person name="Wu D."/>
            <person name="Thiagarajan M."/>
            <person name="Wortman J.R."/>
            <person name="Badger J.H."/>
            <person name="Ren Q."/>
            <person name="Amedeo P."/>
            <person name="Jones K.M."/>
            <person name="Tallon L.J."/>
            <person name="Delcher A.L."/>
            <person name="Salzberg S.L."/>
            <person name="Silva J.C."/>
            <person name="Haas B.J."/>
            <person name="Majoros W.H."/>
            <person name="Farzad M."/>
            <person name="Carlton J.M."/>
            <person name="Smith R.K. Jr."/>
            <person name="Garg J."/>
            <person name="Pearlman R.E."/>
            <person name="Karrer K.M."/>
            <person name="Sun L."/>
            <person name="Manning G."/>
            <person name="Elde N.C."/>
            <person name="Turkewitz A.P."/>
            <person name="Asai D.J."/>
            <person name="Wilkes D.E."/>
            <person name="Wang Y."/>
            <person name="Cai H."/>
            <person name="Collins K."/>
            <person name="Stewart B.A."/>
            <person name="Lee S.R."/>
            <person name="Wilamowska K."/>
            <person name="Weinberg Z."/>
            <person name="Ruzzo W.L."/>
            <person name="Wloga D."/>
            <person name="Gaertig J."/>
            <person name="Frankel J."/>
            <person name="Tsao C.-C."/>
            <person name="Gorovsky M.A."/>
            <person name="Keeling P.J."/>
            <person name="Waller R.F."/>
            <person name="Patron N.J."/>
            <person name="Cherry J.M."/>
            <person name="Stover N.A."/>
            <person name="Krieger C.J."/>
            <person name="del Toro C."/>
            <person name="Ryder H.F."/>
            <person name="Williamson S.C."/>
            <person name="Barbeau R.A."/>
            <person name="Hamilton E.P."/>
            <person name="Orias E."/>
        </authorList>
    </citation>
    <scope>NUCLEOTIDE SEQUENCE [LARGE SCALE GENOMIC DNA]</scope>
    <source>
        <strain evidence="5">SB210</strain>
    </source>
</reference>
<keyword evidence="5" id="KW-1185">Reference proteome</keyword>
<dbReference type="EMBL" id="GG662437">
    <property type="protein sequence ID" value="EAR84099.1"/>
    <property type="molecule type" value="Genomic_DNA"/>
</dbReference>
<dbReference type="Gene3D" id="1.25.10.10">
    <property type="entry name" value="Leucine-rich Repeat Variant"/>
    <property type="match status" value="1"/>
</dbReference>
<accession>I7LZK4</accession>
<dbReference type="Proteomes" id="UP000009168">
    <property type="component" value="Unassembled WGS sequence"/>
</dbReference>
<dbReference type="HOGENOM" id="CLU_591217_0_0_1"/>
<dbReference type="InParanoid" id="I7LZK4"/>
<evidence type="ECO:0000256" key="3">
    <source>
        <dbReference type="ARBA" id="ARBA00022927"/>
    </source>
</evidence>
<evidence type="ECO:0000256" key="1">
    <source>
        <dbReference type="ARBA" id="ARBA00010394"/>
    </source>
</evidence>
<dbReference type="AlphaFoldDB" id="I7LZK4"/>
<dbReference type="GO" id="GO:0015031">
    <property type="term" value="P:protein transport"/>
    <property type="evidence" value="ECO:0007669"/>
    <property type="project" value="UniProtKB-KW"/>
</dbReference>
<dbReference type="STRING" id="312017.I7LZK4"/>
<dbReference type="SUPFAM" id="SSF48371">
    <property type="entry name" value="ARM repeat"/>
    <property type="match status" value="1"/>
</dbReference>
<gene>
    <name evidence="4" type="ORF">TTHERM_00756470</name>
</gene>